<dbReference type="GO" id="GO:0005737">
    <property type="term" value="C:cytoplasm"/>
    <property type="evidence" value="ECO:0007669"/>
    <property type="project" value="UniProtKB-SubCell"/>
</dbReference>
<dbReference type="InterPro" id="IPR006070">
    <property type="entry name" value="Sua5-like_dom"/>
</dbReference>
<evidence type="ECO:0000256" key="3">
    <source>
        <dbReference type="ARBA" id="ARBA00022679"/>
    </source>
</evidence>
<evidence type="ECO:0000256" key="7">
    <source>
        <dbReference type="ARBA" id="ARBA00022840"/>
    </source>
</evidence>
<feature type="domain" description="YrdC-like" evidence="10">
    <location>
        <begin position="4"/>
        <end position="185"/>
    </location>
</feature>
<comment type="function">
    <text evidence="9">Required for the formation of a threonylcarbamoyl group on adenosine at position 37 (t(6)A37) in tRNAs that read codons beginning with adenine. Catalyzes the conversion of L-threonine, HCO(3)(-)/CO(2) and ATP to give threonylcarbamoyl-AMP (TC-AMP) as the acyladenylate intermediate, with the release of diphosphate.</text>
</comment>
<dbReference type="GO" id="GO:0006450">
    <property type="term" value="P:regulation of translational fidelity"/>
    <property type="evidence" value="ECO:0007669"/>
    <property type="project" value="TreeGrafter"/>
</dbReference>
<evidence type="ECO:0000256" key="1">
    <source>
        <dbReference type="ARBA" id="ARBA00004496"/>
    </source>
</evidence>
<dbReference type="AlphaFoldDB" id="A0A369A693"/>
<dbReference type="GO" id="GO:0061710">
    <property type="term" value="F:L-threonylcarbamoyladenylate synthase"/>
    <property type="evidence" value="ECO:0007669"/>
    <property type="project" value="UniProtKB-EC"/>
</dbReference>
<accession>A0A369A693</accession>
<dbReference type="EC" id="2.7.7.87" evidence="9"/>
<dbReference type="Proteomes" id="UP000253506">
    <property type="component" value="Unassembled WGS sequence"/>
</dbReference>
<keyword evidence="7 9" id="KW-0067">ATP-binding</keyword>
<dbReference type="PROSITE" id="PS51163">
    <property type="entry name" value="YRDC"/>
    <property type="match status" value="1"/>
</dbReference>
<evidence type="ECO:0000256" key="6">
    <source>
        <dbReference type="ARBA" id="ARBA00022741"/>
    </source>
</evidence>
<evidence type="ECO:0000313" key="12">
    <source>
        <dbReference type="Proteomes" id="UP000253506"/>
    </source>
</evidence>
<evidence type="ECO:0000259" key="10">
    <source>
        <dbReference type="PROSITE" id="PS51163"/>
    </source>
</evidence>
<dbReference type="GO" id="GO:0005524">
    <property type="term" value="F:ATP binding"/>
    <property type="evidence" value="ECO:0007669"/>
    <property type="project" value="UniProtKB-UniRule"/>
</dbReference>
<evidence type="ECO:0000256" key="5">
    <source>
        <dbReference type="ARBA" id="ARBA00022695"/>
    </source>
</evidence>
<dbReference type="SUPFAM" id="SSF55821">
    <property type="entry name" value="YrdC/RibB"/>
    <property type="match status" value="1"/>
</dbReference>
<dbReference type="PANTHER" id="PTHR17490">
    <property type="entry name" value="SUA5"/>
    <property type="match status" value="1"/>
</dbReference>
<evidence type="ECO:0000256" key="9">
    <source>
        <dbReference type="HAMAP-Rule" id="MF_01852"/>
    </source>
</evidence>
<comment type="subcellular location">
    <subcellularLocation>
        <location evidence="1 9">Cytoplasm</location>
    </subcellularLocation>
</comment>
<dbReference type="Pfam" id="PF01300">
    <property type="entry name" value="Sua5_yciO_yrdC"/>
    <property type="match status" value="1"/>
</dbReference>
<dbReference type="GO" id="GO:0003725">
    <property type="term" value="F:double-stranded RNA binding"/>
    <property type="evidence" value="ECO:0007669"/>
    <property type="project" value="InterPro"/>
</dbReference>
<evidence type="ECO:0000256" key="2">
    <source>
        <dbReference type="ARBA" id="ARBA00022490"/>
    </source>
</evidence>
<comment type="caution">
    <text evidence="11">The sequence shown here is derived from an EMBL/GenBank/DDBJ whole genome shotgun (WGS) entry which is preliminary data.</text>
</comment>
<dbReference type="GO" id="GO:0002949">
    <property type="term" value="P:tRNA threonylcarbamoyladenosine modification"/>
    <property type="evidence" value="ECO:0007669"/>
    <property type="project" value="UniProtKB-UniRule"/>
</dbReference>
<keyword evidence="6 9" id="KW-0547">Nucleotide-binding</keyword>
<keyword evidence="4 9" id="KW-0819">tRNA processing</keyword>
<gene>
    <name evidence="9" type="primary">tsaC</name>
    <name evidence="11" type="ORF">DFP77_11139</name>
</gene>
<proteinExistence type="inferred from homology"/>
<protein>
    <recommendedName>
        <fullName evidence="9">Threonylcarbamoyl-AMP synthase</fullName>
        <shortName evidence="9">TC-AMP synthase</shortName>
        <ecNumber evidence="9">2.7.7.87</ecNumber>
    </recommendedName>
    <alternativeName>
        <fullName evidence="9">L-threonylcarbamoyladenylate synthase</fullName>
    </alternativeName>
    <alternativeName>
        <fullName evidence="9">t(6)A37 threonylcarbamoyladenosine biosynthesis protein TsaC</fullName>
    </alternativeName>
    <alternativeName>
        <fullName evidence="9">tRNA threonylcarbamoyladenosine biosynthesis protein TsaC</fullName>
    </alternativeName>
</protein>
<dbReference type="PANTHER" id="PTHR17490:SF18">
    <property type="entry name" value="THREONYLCARBAMOYL-AMP SYNTHASE"/>
    <property type="match status" value="1"/>
</dbReference>
<dbReference type="InterPro" id="IPR050156">
    <property type="entry name" value="TC-AMP_synthase_SUA5"/>
</dbReference>
<evidence type="ECO:0000256" key="8">
    <source>
        <dbReference type="ARBA" id="ARBA00048366"/>
    </source>
</evidence>
<dbReference type="InterPro" id="IPR023535">
    <property type="entry name" value="TC-AMP_synthase"/>
</dbReference>
<keyword evidence="3 9" id="KW-0808">Transferase</keyword>
<organism evidence="11 12">
    <name type="scientific">Marinomonas foliarum</name>
    <dbReference type="NCBI Taxonomy" id="491950"/>
    <lineage>
        <taxon>Bacteria</taxon>
        <taxon>Pseudomonadati</taxon>
        <taxon>Pseudomonadota</taxon>
        <taxon>Gammaproteobacteria</taxon>
        <taxon>Oceanospirillales</taxon>
        <taxon>Oceanospirillaceae</taxon>
        <taxon>Marinomonas</taxon>
    </lineage>
</organism>
<keyword evidence="5 9" id="KW-0548">Nucleotidyltransferase</keyword>
<dbReference type="Gene3D" id="3.90.870.10">
    <property type="entry name" value="DHBP synthase"/>
    <property type="match status" value="1"/>
</dbReference>
<dbReference type="GO" id="GO:0000049">
    <property type="term" value="F:tRNA binding"/>
    <property type="evidence" value="ECO:0007669"/>
    <property type="project" value="TreeGrafter"/>
</dbReference>
<keyword evidence="2 9" id="KW-0963">Cytoplasm</keyword>
<name>A0A369A693_9GAMM</name>
<dbReference type="OrthoDB" id="9814580at2"/>
<evidence type="ECO:0000256" key="4">
    <source>
        <dbReference type="ARBA" id="ARBA00022694"/>
    </source>
</evidence>
<dbReference type="EMBL" id="QPJQ01000011">
    <property type="protein sequence ID" value="RCX04673.1"/>
    <property type="molecule type" value="Genomic_DNA"/>
</dbReference>
<comment type="similarity">
    <text evidence="9">Belongs to the SUA5 family. TsaC subfamily.</text>
</comment>
<dbReference type="RefSeq" id="WP_114411725.1">
    <property type="nucleotide sequence ID" value="NZ_QPJQ01000011.1"/>
</dbReference>
<evidence type="ECO:0000313" key="11">
    <source>
        <dbReference type="EMBL" id="RCX04673.1"/>
    </source>
</evidence>
<dbReference type="HAMAP" id="MF_01852">
    <property type="entry name" value="TsaC"/>
    <property type="match status" value="1"/>
</dbReference>
<reference evidence="11 12" key="1">
    <citation type="submission" date="2018-07" db="EMBL/GenBank/DDBJ databases">
        <title>Genomic Encyclopedia of Type Strains, Phase III (KMG-III): the genomes of soil and plant-associated and newly described type strains.</title>
        <authorList>
            <person name="Whitman W."/>
        </authorList>
    </citation>
    <scope>NUCLEOTIDE SEQUENCE [LARGE SCALE GENOMIC DNA]</scope>
    <source>
        <strain evidence="11 12">CECT 7731</strain>
    </source>
</reference>
<comment type="catalytic activity">
    <reaction evidence="8 9">
        <text>L-threonine + hydrogencarbonate + ATP = L-threonylcarbamoyladenylate + diphosphate + H2O</text>
        <dbReference type="Rhea" id="RHEA:36407"/>
        <dbReference type="ChEBI" id="CHEBI:15377"/>
        <dbReference type="ChEBI" id="CHEBI:17544"/>
        <dbReference type="ChEBI" id="CHEBI:30616"/>
        <dbReference type="ChEBI" id="CHEBI:33019"/>
        <dbReference type="ChEBI" id="CHEBI:57926"/>
        <dbReference type="ChEBI" id="CHEBI:73682"/>
        <dbReference type="EC" id="2.7.7.87"/>
    </reaction>
</comment>
<dbReference type="InterPro" id="IPR017945">
    <property type="entry name" value="DHBP_synth_RibB-like_a/b_dom"/>
</dbReference>
<sequence>MNLITCVEELADIIRKGGVIAYPTEAVWGLGCDPYNESAVRRILALKDRPEYKGLILIAGAKNELTPWLQTLDTKAAERLISKNDIPISWVVPDTTITPSWVRGEHQSVAIRLSQHQPVQRLCAAYQGVIVSTSANPAGLDPAMSVEEINAYFGDKVDAIFNASLGGASQPSQVRDILTDTLFRA</sequence>